<dbReference type="Gene3D" id="3.90.1140.10">
    <property type="entry name" value="Cyclic phosphodiesterase"/>
    <property type="match status" value="1"/>
</dbReference>
<dbReference type="GO" id="GO:0016874">
    <property type="term" value="F:ligase activity"/>
    <property type="evidence" value="ECO:0007669"/>
    <property type="project" value="UniProtKB-KW"/>
</dbReference>
<dbReference type="InterPro" id="IPR009097">
    <property type="entry name" value="Cyclic_Pdiesterase"/>
</dbReference>
<accession>A0A7G9RAB8</accession>
<evidence type="ECO:0000313" key="2">
    <source>
        <dbReference type="Proteomes" id="UP000515947"/>
    </source>
</evidence>
<dbReference type="Pfam" id="PF13563">
    <property type="entry name" value="2_5_RNA_ligase2"/>
    <property type="match status" value="1"/>
</dbReference>
<dbReference type="KEGG" id="nmes:H9L09_19110"/>
<name>A0A7G9RAB8_9ACTN</name>
<dbReference type="SUPFAM" id="SSF55144">
    <property type="entry name" value="LigT-like"/>
    <property type="match status" value="1"/>
</dbReference>
<keyword evidence="1" id="KW-0436">Ligase</keyword>
<protein>
    <submittedName>
        <fullName evidence="1">2'-5' RNA ligase family protein</fullName>
    </submittedName>
</protein>
<proteinExistence type="predicted"/>
<gene>
    <name evidence="1" type="ORF">H9L09_19110</name>
</gene>
<dbReference type="RefSeq" id="WP_187578385.1">
    <property type="nucleotide sequence ID" value="NZ_CP060713.1"/>
</dbReference>
<dbReference type="Proteomes" id="UP000515947">
    <property type="component" value="Chromosome"/>
</dbReference>
<dbReference type="AlphaFoldDB" id="A0A7G9RAB8"/>
<sequence length="188" mass="20064">MNTAAEACRARPEPTLTGVIVPVGPAEAVVAEHRLRFDVAASWGVPAHVTVLFPFVPPSQVDDDVVARLAAVFAAAAPFDCRFDRCAWFGEDVLWLAPEPDQAFRDLTAAVVEQFPDHPPYGGVFDDVVPHLTVGESRRGTAGELRTVEVEVSRKLPVTARIGHALLIAGTDGPGSWHTVARLPLSAG</sequence>
<keyword evidence="2" id="KW-1185">Reference proteome</keyword>
<evidence type="ECO:0000313" key="1">
    <source>
        <dbReference type="EMBL" id="QNN52543.1"/>
    </source>
</evidence>
<reference evidence="1 2" key="1">
    <citation type="submission" date="2020-08" db="EMBL/GenBank/DDBJ databases">
        <title>Genome sequence of Nocardioides mesophilus KACC 16243T.</title>
        <authorList>
            <person name="Hyun D.-W."/>
            <person name="Bae J.-W."/>
        </authorList>
    </citation>
    <scope>NUCLEOTIDE SEQUENCE [LARGE SCALE GENOMIC DNA]</scope>
    <source>
        <strain evidence="1 2">KACC 16243</strain>
    </source>
</reference>
<organism evidence="1 2">
    <name type="scientific">Nocardioides mesophilus</name>
    <dbReference type="NCBI Taxonomy" id="433659"/>
    <lineage>
        <taxon>Bacteria</taxon>
        <taxon>Bacillati</taxon>
        <taxon>Actinomycetota</taxon>
        <taxon>Actinomycetes</taxon>
        <taxon>Propionibacteriales</taxon>
        <taxon>Nocardioidaceae</taxon>
        <taxon>Nocardioides</taxon>
    </lineage>
</organism>
<dbReference type="EMBL" id="CP060713">
    <property type="protein sequence ID" value="QNN52543.1"/>
    <property type="molecule type" value="Genomic_DNA"/>
</dbReference>